<protein>
    <submittedName>
        <fullName evidence="2">EpsG family protein</fullName>
    </submittedName>
</protein>
<dbReference type="STRING" id="188872.SAMN03080602_01845"/>
<evidence type="ECO:0000313" key="3">
    <source>
        <dbReference type="Proteomes" id="UP000193420"/>
    </source>
</evidence>
<feature type="transmembrane region" description="Helical" evidence="1">
    <location>
        <begin position="314"/>
        <end position="332"/>
    </location>
</feature>
<evidence type="ECO:0000313" key="2">
    <source>
        <dbReference type="EMBL" id="SMG27338.1"/>
    </source>
</evidence>
<proteinExistence type="predicted"/>
<name>A0A1X7JI00_9FLAO</name>
<keyword evidence="1" id="KW-0472">Membrane</keyword>
<organism evidence="2 3">
    <name type="scientific">Arenibacter troitsensis</name>
    <dbReference type="NCBI Taxonomy" id="188872"/>
    <lineage>
        <taxon>Bacteria</taxon>
        <taxon>Pseudomonadati</taxon>
        <taxon>Bacteroidota</taxon>
        <taxon>Flavobacteriia</taxon>
        <taxon>Flavobacteriales</taxon>
        <taxon>Flavobacteriaceae</taxon>
        <taxon>Arenibacter</taxon>
    </lineage>
</organism>
<feature type="transmembrane region" description="Helical" evidence="1">
    <location>
        <begin position="6"/>
        <end position="25"/>
    </location>
</feature>
<dbReference type="OrthoDB" id="1424730at2"/>
<dbReference type="EMBL" id="FXAO01000003">
    <property type="protein sequence ID" value="SMG27338.1"/>
    <property type="molecule type" value="Genomic_DNA"/>
</dbReference>
<dbReference type="Proteomes" id="UP000193420">
    <property type="component" value="Unassembled WGS sequence"/>
</dbReference>
<feature type="transmembrane region" description="Helical" evidence="1">
    <location>
        <begin position="255"/>
        <end position="275"/>
    </location>
</feature>
<dbReference type="InterPro" id="IPR049458">
    <property type="entry name" value="EpsG-like"/>
</dbReference>
<accession>A0A1X7JI00</accession>
<dbReference type="AlphaFoldDB" id="A0A1X7JI00"/>
<keyword evidence="1" id="KW-0812">Transmembrane</keyword>
<feature type="transmembrane region" description="Helical" evidence="1">
    <location>
        <begin position="287"/>
        <end position="308"/>
    </location>
</feature>
<dbReference type="RefSeq" id="WP_085498267.1">
    <property type="nucleotide sequence ID" value="NZ_FXAO01000003.1"/>
</dbReference>
<feature type="transmembrane region" description="Helical" evidence="1">
    <location>
        <begin position="169"/>
        <end position="192"/>
    </location>
</feature>
<sequence length="370" mass="42578">MADPFTYFIYLSALFLGVFLVKRGFDSKTTHIGVKKANLILAGLSLLVLVLVAGLRYNTGKDYEAYAYLYEEVANLTDIEEFDMEIGYIVLVQVLNQLSLEVWSFFTISAFLTYFLFFYSFKNYKSILYLGVFFFITFGFYLYSFNGIRQAIAMSALAVAVMYAQERKIYHYFIIIILGGLMHKSMFLFLPMYFVIHRIKLSSFFWYIAFGISLVLHFIPFENIIDLDSISNLLSGTQVDYGNFASKLADNADEAGGLTLGYLVRVGIGFFILTFYSKIIKLYPGSLPYYTLALTGIIIYNSFSHLLFMTRINYYFLLFTTFSLAFILHYLYKSKQSLIANAVLMFFVLLFCYGIHLGENGASPYQFLKF</sequence>
<feature type="transmembrane region" description="Helical" evidence="1">
    <location>
        <begin position="204"/>
        <end position="225"/>
    </location>
</feature>
<feature type="transmembrane region" description="Helical" evidence="1">
    <location>
        <begin position="37"/>
        <end position="57"/>
    </location>
</feature>
<keyword evidence="3" id="KW-1185">Reference proteome</keyword>
<gene>
    <name evidence="2" type="ORF">SAMN03080602_01845</name>
</gene>
<reference evidence="3" key="1">
    <citation type="submission" date="2017-04" db="EMBL/GenBank/DDBJ databases">
        <authorList>
            <person name="Varghese N."/>
            <person name="Submissions S."/>
        </authorList>
    </citation>
    <scope>NUCLEOTIDE SEQUENCE [LARGE SCALE GENOMIC DNA]</scope>
    <source>
        <strain evidence="3">DSM 19835</strain>
    </source>
</reference>
<feature type="transmembrane region" description="Helical" evidence="1">
    <location>
        <begin position="102"/>
        <end position="121"/>
    </location>
</feature>
<feature type="transmembrane region" description="Helical" evidence="1">
    <location>
        <begin position="128"/>
        <end position="149"/>
    </location>
</feature>
<keyword evidence="1" id="KW-1133">Transmembrane helix</keyword>
<feature type="transmembrane region" description="Helical" evidence="1">
    <location>
        <begin position="339"/>
        <end position="358"/>
    </location>
</feature>
<dbReference type="Pfam" id="PF14897">
    <property type="entry name" value="EpsG"/>
    <property type="match status" value="1"/>
</dbReference>
<evidence type="ECO:0000256" key="1">
    <source>
        <dbReference type="SAM" id="Phobius"/>
    </source>
</evidence>